<name>A0A8S3GG86_9BILA</name>
<organism evidence="3 4">
    <name type="scientific">Rotaria magnacalcarata</name>
    <dbReference type="NCBI Taxonomy" id="392030"/>
    <lineage>
        <taxon>Eukaryota</taxon>
        <taxon>Metazoa</taxon>
        <taxon>Spiralia</taxon>
        <taxon>Gnathifera</taxon>
        <taxon>Rotifera</taxon>
        <taxon>Eurotatoria</taxon>
        <taxon>Bdelloidea</taxon>
        <taxon>Philodinida</taxon>
        <taxon>Philodinidae</taxon>
        <taxon>Rotaria</taxon>
    </lineage>
</organism>
<accession>A0A8S3GG86</accession>
<dbReference type="Proteomes" id="UP000681720">
    <property type="component" value="Unassembled WGS sequence"/>
</dbReference>
<evidence type="ECO:0000256" key="1">
    <source>
        <dbReference type="SAM" id="MobiDB-lite"/>
    </source>
</evidence>
<protein>
    <submittedName>
        <fullName evidence="3">Uncharacterized protein</fullName>
    </submittedName>
</protein>
<comment type="caution">
    <text evidence="3">The sequence shown here is derived from an EMBL/GenBank/DDBJ whole genome shotgun (WGS) entry which is preliminary data.</text>
</comment>
<dbReference type="EMBL" id="CAJOBJ010299476">
    <property type="protein sequence ID" value="CAF5160591.1"/>
    <property type="molecule type" value="Genomic_DNA"/>
</dbReference>
<dbReference type="EMBL" id="CAJOBH010226368">
    <property type="protein sequence ID" value="CAF5052362.1"/>
    <property type="molecule type" value="Genomic_DNA"/>
</dbReference>
<feature type="region of interest" description="Disordered" evidence="1">
    <location>
        <begin position="1"/>
        <end position="21"/>
    </location>
</feature>
<gene>
    <name evidence="2" type="ORF">BYL167_LOCUS58235</name>
    <name evidence="3" type="ORF">GIL414_LOCUS65749</name>
</gene>
<dbReference type="Proteomes" id="UP000681967">
    <property type="component" value="Unassembled WGS sequence"/>
</dbReference>
<evidence type="ECO:0000313" key="4">
    <source>
        <dbReference type="Proteomes" id="UP000681720"/>
    </source>
</evidence>
<dbReference type="AlphaFoldDB" id="A0A8S3GG86"/>
<proteinExistence type="predicted"/>
<reference evidence="3" key="1">
    <citation type="submission" date="2021-02" db="EMBL/GenBank/DDBJ databases">
        <authorList>
            <person name="Nowell W R."/>
        </authorList>
    </citation>
    <scope>NUCLEOTIDE SEQUENCE</scope>
</reference>
<sequence>MNAEPPHSGPTLSSEESHPLSLPLILTTSSSSLKPLRERNRTNLKRRINLSRSQVLSTDFENEDDLSTANNLKKTTATPTTISKNNSQTLSTRLFFSLVLFLQ</sequence>
<evidence type="ECO:0000313" key="2">
    <source>
        <dbReference type="EMBL" id="CAF5052362.1"/>
    </source>
</evidence>
<evidence type="ECO:0000313" key="3">
    <source>
        <dbReference type="EMBL" id="CAF5160591.1"/>
    </source>
</evidence>